<comment type="catalytic activity">
    <reaction evidence="6">
        <text>L-aspartate + NADP(+) + H2O = oxaloacetate + NH4(+) + NADPH + H(+)</text>
        <dbReference type="Rhea" id="RHEA:11784"/>
        <dbReference type="ChEBI" id="CHEBI:15377"/>
        <dbReference type="ChEBI" id="CHEBI:15378"/>
        <dbReference type="ChEBI" id="CHEBI:16452"/>
        <dbReference type="ChEBI" id="CHEBI:28938"/>
        <dbReference type="ChEBI" id="CHEBI:29991"/>
        <dbReference type="ChEBI" id="CHEBI:57783"/>
        <dbReference type="ChEBI" id="CHEBI:58349"/>
        <dbReference type="EC" id="1.4.1.21"/>
    </reaction>
</comment>
<dbReference type="HAMAP" id="MF_01265">
    <property type="entry name" value="NadX"/>
    <property type="match status" value="1"/>
</dbReference>
<reference evidence="9 10" key="1">
    <citation type="submission" date="2023-09" db="EMBL/GenBank/DDBJ databases">
        <title>Novel taxa isolated from Blanes Bay.</title>
        <authorList>
            <person name="Rey-Velasco X."/>
            <person name="Lucena T."/>
        </authorList>
    </citation>
    <scope>NUCLEOTIDE SEQUENCE [LARGE SCALE GENOMIC DNA]</scope>
    <source>
        <strain evidence="9 10">S334</strain>
    </source>
</reference>
<comment type="miscellaneous">
    <text evidence="6">The iminoaspartate product is unstable in aqueous solution and can decompose to oxaloacetate and ammonia.</text>
</comment>
<evidence type="ECO:0000313" key="9">
    <source>
        <dbReference type="EMBL" id="MDT7827366.1"/>
    </source>
</evidence>
<protein>
    <recommendedName>
        <fullName evidence="6">L-aspartate dehydrogenase</fullName>
        <ecNumber evidence="6">1.4.1.21</ecNumber>
    </recommendedName>
</protein>
<keyword evidence="3 6" id="KW-0521">NADP</keyword>
<evidence type="ECO:0000313" key="10">
    <source>
        <dbReference type="Proteomes" id="UP001250656"/>
    </source>
</evidence>
<dbReference type="SUPFAM" id="SSF51735">
    <property type="entry name" value="NAD(P)-binding Rossmann-fold domains"/>
    <property type="match status" value="1"/>
</dbReference>
<evidence type="ECO:0000256" key="3">
    <source>
        <dbReference type="ARBA" id="ARBA00022857"/>
    </source>
</evidence>
<dbReference type="EC" id="1.4.1.21" evidence="6"/>
<keyword evidence="4 6" id="KW-0560">Oxidoreductase</keyword>
<feature type="domain" description="Aspartate dehydrogenase" evidence="7">
    <location>
        <begin position="174"/>
        <end position="245"/>
    </location>
</feature>
<feature type="binding site" evidence="6">
    <location>
        <position position="133"/>
    </location>
    <ligand>
        <name>NAD(+)</name>
        <dbReference type="ChEBI" id="CHEBI:57540"/>
    </ligand>
</feature>
<dbReference type="Pfam" id="PF01958">
    <property type="entry name" value="Asp_DH_C"/>
    <property type="match status" value="1"/>
</dbReference>
<name>A0ABU3L0Z2_9FLAO</name>
<comment type="function">
    <text evidence="6">Specifically catalyzes the NAD or NADP-dependent dehydrogenation of L-aspartate to iminoaspartate.</text>
</comment>
<evidence type="ECO:0000256" key="1">
    <source>
        <dbReference type="ARBA" id="ARBA00008331"/>
    </source>
</evidence>
<dbReference type="InterPro" id="IPR036291">
    <property type="entry name" value="NAD(P)-bd_dom_sf"/>
</dbReference>
<dbReference type="PANTHER" id="PTHR31873:SF6">
    <property type="entry name" value="ASPARTATE DEHYDROGENASE DOMAIN-CONTAINING PROTEIN"/>
    <property type="match status" value="1"/>
</dbReference>
<dbReference type="Pfam" id="PF03447">
    <property type="entry name" value="NAD_binding_3"/>
    <property type="match status" value="1"/>
</dbReference>
<comment type="pathway">
    <text evidence="6">Cofactor biosynthesis; NAD(+) biosynthesis; iminoaspartate from L-aspartate (dehydrogenase route): step 1/1.</text>
</comment>
<dbReference type="PANTHER" id="PTHR31873">
    <property type="entry name" value="L-ASPARTATE DEHYDROGENASE-RELATED"/>
    <property type="match status" value="1"/>
</dbReference>
<comment type="caution">
    <text evidence="9">The sequence shown here is derived from an EMBL/GenBank/DDBJ whole genome shotgun (WGS) entry which is preliminary data.</text>
</comment>
<organism evidence="9 10">
    <name type="scientific">Pricia mediterranea</name>
    <dbReference type="NCBI Taxonomy" id="3076079"/>
    <lineage>
        <taxon>Bacteria</taxon>
        <taxon>Pseudomonadati</taxon>
        <taxon>Bacteroidota</taxon>
        <taxon>Flavobacteriia</taxon>
        <taxon>Flavobacteriales</taxon>
        <taxon>Flavobacteriaceae</taxon>
        <taxon>Pricia</taxon>
    </lineage>
</organism>
<comment type="catalytic activity">
    <reaction evidence="6">
        <text>L-aspartate + NAD(+) + H2O = oxaloacetate + NH4(+) + NADH + H(+)</text>
        <dbReference type="Rhea" id="RHEA:11788"/>
        <dbReference type="ChEBI" id="CHEBI:15377"/>
        <dbReference type="ChEBI" id="CHEBI:15378"/>
        <dbReference type="ChEBI" id="CHEBI:16452"/>
        <dbReference type="ChEBI" id="CHEBI:28938"/>
        <dbReference type="ChEBI" id="CHEBI:29991"/>
        <dbReference type="ChEBI" id="CHEBI:57540"/>
        <dbReference type="ChEBI" id="CHEBI:57945"/>
        <dbReference type="EC" id="1.4.1.21"/>
    </reaction>
</comment>
<dbReference type="InterPro" id="IPR005106">
    <property type="entry name" value="Asp/hSer_DH_NAD-bd"/>
</dbReference>
<keyword evidence="2 6" id="KW-0662">Pyridine nucleotide biosynthesis</keyword>
<dbReference type="EMBL" id="JAVTTP010000001">
    <property type="protein sequence ID" value="MDT7827366.1"/>
    <property type="molecule type" value="Genomic_DNA"/>
</dbReference>
<comment type="similarity">
    <text evidence="1 6">Belongs to the L-aspartate dehydrogenase family.</text>
</comment>
<dbReference type="RefSeq" id="WP_314012247.1">
    <property type="nucleotide sequence ID" value="NZ_JAVTTP010000001.1"/>
</dbReference>
<dbReference type="Gene3D" id="3.30.360.10">
    <property type="entry name" value="Dihydrodipicolinate Reductase, domain 2"/>
    <property type="match status" value="1"/>
</dbReference>
<dbReference type="SUPFAM" id="SSF55347">
    <property type="entry name" value="Glyceraldehyde-3-phosphate dehydrogenase-like, C-terminal domain"/>
    <property type="match status" value="1"/>
</dbReference>
<evidence type="ECO:0000256" key="5">
    <source>
        <dbReference type="ARBA" id="ARBA00023027"/>
    </source>
</evidence>
<evidence type="ECO:0000259" key="7">
    <source>
        <dbReference type="Pfam" id="PF01958"/>
    </source>
</evidence>
<proteinExistence type="inferred from homology"/>
<dbReference type="InterPro" id="IPR020626">
    <property type="entry name" value="Asp_DH_prok"/>
</dbReference>
<gene>
    <name evidence="6" type="primary">nadX</name>
    <name evidence="9" type="ORF">RQM65_01645</name>
</gene>
<feature type="binding site" evidence="6">
    <location>
        <position position="196"/>
    </location>
    <ligand>
        <name>NAD(+)</name>
        <dbReference type="ChEBI" id="CHEBI:57540"/>
    </ligand>
</feature>
<keyword evidence="5 6" id="KW-0520">NAD</keyword>
<dbReference type="InterPro" id="IPR002811">
    <property type="entry name" value="Asp_DH"/>
</dbReference>
<feature type="domain" description="Aspartate/homoserine dehydrogenase NAD-binding" evidence="8">
    <location>
        <begin position="10"/>
        <end position="129"/>
    </location>
</feature>
<evidence type="ECO:0000259" key="8">
    <source>
        <dbReference type="Pfam" id="PF03447"/>
    </source>
</evidence>
<accession>A0ABU3L0Z2</accession>
<sequence length="266" mass="28731">MGKRTLAIVGCGKLAQIIVDALNNGLLPDYKLIGTYSRTFEKAERLADYINRAETVHTCTASKSLDELFTLNPDYILETASPAAMRELAIPALEHGSSIVTLSIGAFADTDFYESVKEAARTHNTRVHLVPGAIGGFDVLRTVALMSKSSATFATEKGPNSLKNTEVYDEGLQNEKRTVLKGNAVEAIELFPTKVNVAVAAALASVGPEEIGVSITSTPDFVGDRHRIEMKNDQVDAIIDIYSRKSDIAGWSVVNTLRNITSPIAF</sequence>
<evidence type="ECO:0000256" key="2">
    <source>
        <dbReference type="ARBA" id="ARBA00022642"/>
    </source>
</evidence>
<keyword evidence="10" id="KW-1185">Reference proteome</keyword>
<dbReference type="Proteomes" id="UP001250656">
    <property type="component" value="Unassembled WGS sequence"/>
</dbReference>
<dbReference type="Gene3D" id="3.40.50.720">
    <property type="entry name" value="NAD(P)-binding Rossmann-like Domain"/>
    <property type="match status" value="1"/>
</dbReference>
<evidence type="ECO:0000256" key="4">
    <source>
        <dbReference type="ARBA" id="ARBA00023002"/>
    </source>
</evidence>
<evidence type="ECO:0000256" key="6">
    <source>
        <dbReference type="HAMAP-Rule" id="MF_01265"/>
    </source>
</evidence>
<feature type="active site" evidence="6">
    <location>
        <position position="226"/>
    </location>
</feature>